<feature type="region of interest" description="Disordered" evidence="1">
    <location>
        <begin position="366"/>
        <end position="443"/>
    </location>
</feature>
<dbReference type="EMBL" id="MN739773">
    <property type="protein sequence ID" value="QHT25672.1"/>
    <property type="molecule type" value="Genomic_DNA"/>
</dbReference>
<dbReference type="AlphaFoldDB" id="A0A6C0EA98"/>
<feature type="compositionally biased region" description="Basic and acidic residues" evidence="1">
    <location>
        <begin position="371"/>
        <end position="433"/>
    </location>
</feature>
<feature type="compositionally biased region" description="Basic residues" evidence="1">
    <location>
        <begin position="434"/>
        <end position="443"/>
    </location>
</feature>
<proteinExistence type="predicted"/>
<protein>
    <submittedName>
        <fullName evidence="2">Uncharacterized protein</fullName>
    </submittedName>
</protein>
<organism evidence="2">
    <name type="scientific">viral metagenome</name>
    <dbReference type="NCBI Taxonomy" id="1070528"/>
    <lineage>
        <taxon>unclassified sequences</taxon>
        <taxon>metagenomes</taxon>
        <taxon>organismal metagenomes</taxon>
    </lineage>
</organism>
<evidence type="ECO:0000313" key="2">
    <source>
        <dbReference type="EMBL" id="QHT25672.1"/>
    </source>
</evidence>
<name>A0A6C0EA98_9ZZZZ</name>
<reference evidence="2" key="1">
    <citation type="journal article" date="2020" name="Nature">
        <title>Giant virus diversity and host interactions through global metagenomics.</title>
        <authorList>
            <person name="Schulz F."/>
            <person name="Roux S."/>
            <person name="Paez-Espino D."/>
            <person name="Jungbluth S."/>
            <person name="Walsh D.A."/>
            <person name="Denef V.J."/>
            <person name="McMahon K.D."/>
            <person name="Konstantinidis K.T."/>
            <person name="Eloe-Fadrosh E.A."/>
            <person name="Kyrpides N.C."/>
            <person name="Woyke T."/>
        </authorList>
    </citation>
    <scope>NUCLEOTIDE SEQUENCE</scope>
    <source>
        <strain evidence="2">GVMAG-M-3300023179-27</strain>
    </source>
</reference>
<accession>A0A6C0EA98</accession>
<sequence>MSELALIPESTQNVEAVKSDVELMLNQRYFITGIICLTDLVLNKLNSLEVKSEAHIKCIATCNDIIKQYKTDTEKYDQSRIIKKVFTTLRDFGDELISDDESLFSKRNKENKIVTIIPGLNISLVYSLLDDEDKTKLWSYLKLMFVTSSKMIFSVAKNKRKQSEKLINFIKKCEEYVINSKLPVSSFLFNPFLGVDGGELTADEIMERASQIKLESSGGLLDMLSISNLLDMDELKKQLESIDEAQIERVSETLSTLFGSKDDKDVNDISKKLLTAVVDDLKTNGFNDMTNIFDRVGEKIKGQVDMEKMKKVRKQFGKIIEKDMKNLPIFKDKDGNPIDMDSLNQNNITPSMIANIFSSITQMVGNNMGKTETDKSSEKDKSTKTETEKSTKTETEKSTKTETEKSTKTETEKSTRTEPEKSNKSKKSDDVKLLKNKKKVKKN</sequence>
<evidence type="ECO:0000256" key="1">
    <source>
        <dbReference type="SAM" id="MobiDB-lite"/>
    </source>
</evidence>